<dbReference type="PANTHER" id="PTHR10098">
    <property type="entry name" value="RAPSYN-RELATED"/>
    <property type="match status" value="1"/>
</dbReference>
<dbReference type="Pfam" id="PF13424">
    <property type="entry name" value="TPR_12"/>
    <property type="match status" value="3"/>
</dbReference>
<dbReference type="SMART" id="SM00028">
    <property type="entry name" value="TPR"/>
    <property type="match status" value="6"/>
</dbReference>
<dbReference type="InterPro" id="IPR011990">
    <property type="entry name" value="TPR-like_helical_dom_sf"/>
</dbReference>
<dbReference type="Proteomes" id="UP000215559">
    <property type="component" value="Unassembled WGS sequence"/>
</dbReference>
<sequence>MNILGRRIKRKTFYGLVVPAVALLIGIIVSLVPFSQTASKRQMEKLQQEQAKSRAELAGVRTELGRTMEYLDGLPKAKPAVRKPFEKGYAAMRGHRWDEAIGYFVQAMRKASGTQLVALFNLMGLCHYTPGRLKQALETYEWSARIARRLNDKEGKAAALGNIALIYRAKGELDKALDYAKEGLRIQREIGDRRNEVQRLMAIGLLLADSGKLDEAQESYDKALTIHRAIDLRKDEATALGNIALIYRAKGELDKAFSYQQDALKIDREIGNKQGEASDLGNIGLIYRDRGELDKALGCLLQVYAIFSDIGARPEVARTLRNLAKLHKQMGHERFLAGCVKSGMSREEAEEIAKAMEKSKGK</sequence>
<proteinExistence type="predicted"/>
<name>A0A235BUG6_UNCW3</name>
<protein>
    <submittedName>
        <fullName evidence="3">Uncharacterized protein</fullName>
    </submittedName>
</protein>
<dbReference type="Gene3D" id="1.25.40.10">
    <property type="entry name" value="Tetratricopeptide repeat domain"/>
    <property type="match status" value="2"/>
</dbReference>
<keyword evidence="2" id="KW-0812">Transmembrane</keyword>
<keyword evidence="2" id="KW-1133">Transmembrane helix</keyword>
<accession>A0A235BUG6</accession>
<dbReference type="SUPFAM" id="SSF48452">
    <property type="entry name" value="TPR-like"/>
    <property type="match status" value="2"/>
</dbReference>
<organism evidence="3 4">
    <name type="scientific">candidate division WOR-3 bacterium JGI_Cruoil_03_51_56</name>
    <dbReference type="NCBI Taxonomy" id="1973747"/>
    <lineage>
        <taxon>Bacteria</taxon>
        <taxon>Bacteria division WOR-3</taxon>
    </lineage>
</organism>
<evidence type="ECO:0000256" key="2">
    <source>
        <dbReference type="SAM" id="Phobius"/>
    </source>
</evidence>
<comment type="caution">
    <text evidence="3">The sequence shown here is derived from an EMBL/GenBank/DDBJ whole genome shotgun (WGS) entry which is preliminary data.</text>
</comment>
<feature type="transmembrane region" description="Helical" evidence="2">
    <location>
        <begin position="12"/>
        <end position="34"/>
    </location>
</feature>
<dbReference type="PROSITE" id="PS50005">
    <property type="entry name" value="TPR"/>
    <property type="match status" value="1"/>
</dbReference>
<dbReference type="InterPro" id="IPR019734">
    <property type="entry name" value="TPR_rpt"/>
</dbReference>
<dbReference type="PANTHER" id="PTHR10098:SF108">
    <property type="entry name" value="TETRATRICOPEPTIDE REPEAT PROTEIN 28"/>
    <property type="match status" value="1"/>
</dbReference>
<dbReference type="EMBL" id="NOZP01000081">
    <property type="protein sequence ID" value="OYD15864.1"/>
    <property type="molecule type" value="Genomic_DNA"/>
</dbReference>
<evidence type="ECO:0000313" key="3">
    <source>
        <dbReference type="EMBL" id="OYD15864.1"/>
    </source>
</evidence>
<feature type="repeat" description="TPR" evidence="1">
    <location>
        <begin position="237"/>
        <end position="270"/>
    </location>
</feature>
<keyword evidence="2" id="KW-0472">Membrane</keyword>
<reference evidence="3 4" key="1">
    <citation type="submission" date="2017-07" db="EMBL/GenBank/DDBJ databases">
        <title>Recovery of genomes from metagenomes via a dereplication, aggregation, and scoring strategy.</title>
        <authorList>
            <person name="Sieber C.M."/>
            <person name="Probst A.J."/>
            <person name="Sharrar A."/>
            <person name="Thomas B.C."/>
            <person name="Hess M."/>
            <person name="Tringe S.G."/>
            <person name="Banfield J.F."/>
        </authorList>
    </citation>
    <scope>NUCLEOTIDE SEQUENCE [LARGE SCALE GENOMIC DNA]</scope>
    <source>
        <strain evidence="3">JGI_Cruoil_03_51_56</strain>
    </source>
</reference>
<keyword evidence="1" id="KW-0802">TPR repeat</keyword>
<evidence type="ECO:0000313" key="4">
    <source>
        <dbReference type="Proteomes" id="UP000215559"/>
    </source>
</evidence>
<evidence type="ECO:0000256" key="1">
    <source>
        <dbReference type="PROSITE-ProRule" id="PRU00339"/>
    </source>
</evidence>
<gene>
    <name evidence="3" type="ORF">CH330_04565</name>
</gene>
<dbReference type="AlphaFoldDB" id="A0A235BUG6"/>